<reference evidence="6" key="1">
    <citation type="journal article" date="2017" name="Nucleic Acids Res.">
        <title>Proteogenomics produces comprehensive and highly accurate protein-coding gene annotation in a complete genome assembly of Malassezia sympodialis.</title>
        <authorList>
            <person name="Zhu Y."/>
            <person name="Engstroem P.G."/>
            <person name="Tellgren-Roth C."/>
            <person name="Baudo C.D."/>
            <person name="Kennell J.C."/>
            <person name="Sun S."/>
            <person name="Billmyre R.B."/>
            <person name="Schroeder M.S."/>
            <person name="Andersson A."/>
            <person name="Holm T."/>
            <person name="Sigurgeirsson B."/>
            <person name="Wu G."/>
            <person name="Sankaranarayanan S.R."/>
            <person name="Siddharthan R."/>
            <person name="Sanyal K."/>
            <person name="Lundeberg J."/>
            <person name="Nystedt B."/>
            <person name="Boekhout T."/>
            <person name="Dawson T.L. Jr."/>
            <person name="Heitman J."/>
            <person name="Scheynius A."/>
            <person name="Lehtioe J."/>
        </authorList>
    </citation>
    <scope>NUCLEOTIDE SEQUENCE [LARGE SCALE GENOMIC DNA]</scope>
    <source>
        <strain evidence="6">ATCC 42132</strain>
    </source>
</reference>
<dbReference type="Gene3D" id="3.40.50.300">
    <property type="entry name" value="P-loop containing nucleotide triphosphate hydrolases"/>
    <property type="match status" value="1"/>
</dbReference>
<evidence type="ECO:0000256" key="2">
    <source>
        <dbReference type="ARBA" id="ARBA00022741"/>
    </source>
</evidence>
<evidence type="ECO:0000256" key="3">
    <source>
        <dbReference type="ARBA" id="ARBA00022840"/>
    </source>
</evidence>
<accession>A0A1M8A7E1</accession>
<keyword evidence="3" id="KW-0067">ATP-binding</keyword>
<dbReference type="PANTHER" id="PTHR12169">
    <property type="entry name" value="ATPASE N2B"/>
    <property type="match status" value="1"/>
</dbReference>
<dbReference type="PANTHER" id="PTHR12169:SF6">
    <property type="entry name" value="AFG1-LIKE ATPASE"/>
    <property type="match status" value="1"/>
</dbReference>
<dbReference type="GO" id="GO:0005739">
    <property type="term" value="C:mitochondrion"/>
    <property type="evidence" value="ECO:0007669"/>
    <property type="project" value="TreeGrafter"/>
</dbReference>
<evidence type="ECO:0000313" key="5">
    <source>
        <dbReference type="EMBL" id="SHO78395.1"/>
    </source>
</evidence>
<dbReference type="GO" id="GO:0006515">
    <property type="term" value="P:protein quality control for misfolded or incompletely synthesized proteins"/>
    <property type="evidence" value="ECO:0007669"/>
    <property type="project" value="TreeGrafter"/>
</dbReference>
<dbReference type="OMA" id="ARRFINM"/>
<feature type="compositionally biased region" description="Low complexity" evidence="4">
    <location>
        <begin position="216"/>
        <end position="230"/>
    </location>
</feature>
<feature type="region of interest" description="Disordered" evidence="4">
    <location>
        <begin position="209"/>
        <end position="240"/>
    </location>
</feature>
<dbReference type="NCBIfam" id="NF040713">
    <property type="entry name" value="ZapE"/>
    <property type="match status" value="1"/>
</dbReference>
<evidence type="ECO:0000313" key="6">
    <source>
        <dbReference type="Proteomes" id="UP000186303"/>
    </source>
</evidence>
<comment type="similarity">
    <text evidence="1">Belongs to the AFG1 ATPase family.</text>
</comment>
<evidence type="ECO:0000256" key="4">
    <source>
        <dbReference type="SAM" id="MobiDB-lite"/>
    </source>
</evidence>
<proteinExistence type="inferred from homology"/>
<dbReference type="GO" id="GO:0005524">
    <property type="term" value="F:ATP binding"/>
    <property type="evidence" value="ECO:0007669"/>
    <property type="project" value="UniProtKB-KW"/>
</dbReference>
<dbReference type="AlphaFoldDB" id="A0A1M8A7E1"/>
<dbReference type="InterPro" id="IPR005654">
    <property type="entry name" value="ATPase_AFG1-like"/>
</dbReference>
<name>A0A1M8A7E1_MALS4</name>
<dbReference type="SUPFAM" id="SSF52540">
    <property type="entry name" value="P-loop containing nucleoside triphosphate hydrolases"/>
    <property type="match status" value="1"/>
</dbReference>
<dbReference type="Proteomes" id="UP000186303">
    <property type="component" value="Chromosome 4"/>
</dbReference>
<keyword evidence="6" id="KW-1185">Reference proteome</keyword>
<protein>
    <submittedName>
        <fullName evidence="5">Similar to S.cerevisiae protein AFG1 (Protein that may act as a chaperone for cytochrome c oxidase subunits)</fullName>
    </submittedName>
</protein>
<keyword evidence="2" id="KW-0547">Nucleotide-binding</keyword>
<dbReference type="VEuPathDB" id="FungiDB:MSYG_2738"/>
<dbReference type="Pfam" id="PF03969">
    <property type="entry name" value="AFG1_ATPase"/>
    <property type="match status" value="1"/>
</dbReference>
<gene>
    <name evidence="5" type="ORF">MSYG_2738</name>
</gene>
<dbReference type="OrthoDB" id="548867at2759"/>
<dbReference type="EMBL" id="LT671824">
    <property type="protein sequence ID" value="SHO78395.1"/>
    <property type="molecule type" value="Genomic_DNA"/>
</dbReference>
<dbReference type="GO" id="GO:0016887">
    <property type="term" value="F:ATP hydrolysis activity"/>
    <property type="evidence" value="ECO:0007669"/>
    <property type="project" value="InterPro"/>
</dbReference>
<dbReference type="InterPro" id="IPR027417">
    <property type="entry name" value="P-loop_NTPase"/>
</dbReference>
<organism evidence="5 6">
    <name type="scientific">Malassezia sympodialis (strain ATCC 42132)</name>
    <name type="common">Atopic eczema-associated yeast</name>
    <dbReference type="NCBI Taxonomy" id="1230383"/>
    <lineage>
        <taxon>Eukaryota</taxon>
        <taxon>Fungi</taxon>
        <taxon>Dikarya</taxon>
        <taxon>Basidiomycota</taxon>
        <taxon>Ustilaginomycotina</taxon>
        <taxon>Malasseziomycetes</taxon>
        <taxon>Malasseziales</taxon>
        <taxon>Malasseziaceae</taxon>
        <taxon>Malassezia</taxon>
    </lineage>
</organism>
<evidence type="ECO:0000256" key="1">
    <source>
        <dbReference type="ARBA" id="ARBA00010322"/>
    </source>
</evidence>
<dbReference type="STRING" id="1230383.A0A1M8A7E1"/>
<sequence length="531" mass="59086">MSAALGLGRVVRSRCLAPWAPHGPKCTVRLASSQPTGETPSVAYERQVAAGELKSDDFQRRIVRLLDHLHEQLKTYEQPAVPEPEEGLVDEVREGGLASKLLSLLPLPEQEAGSMEQAKQAKPTGVLRALAGLFQRAPPPQEAVRPEGAPQGLYLYGDVGTGKSMLMDLFYATLPGHITRKRRIHFHQFMMDVHKRSHFYKSKYHRSSGIVGQAGTPRESPSSSAAAPTRGAGGAAHEGSEIDPIEPVVREIARTTQVLCFDEFQVVDIVDAMILRRLLEGLLRYGVVTVITSNRPPSELYKNGIQRSSFVPCIHLLQTQYRVADLNSGTDYRTVPQDRYQTYFLSGDAAGVAAYEREWEALTSDEPAIEDRTLRVWGRQLHVPVSTSNAARFTFMELCGQPRSASDYIALCREFPCLFIDDIPLMTLDMRDLARRFITLIDAAYEAKTRLWCTSEVELMKVFSGTRAMDKPTSDQMRALMDDLKLTMDDIGGASIFSGDEELFAFARLLSRLSEMGTKHYAEHAALPRRG</sequence>